<evidence type="ECO:0000313" key="3">
    <source>
        <dbReference type="Proteomes" id="UP000009022"/>
    </source>
</evidence>
<dbReference type="KEGG" id="tad:TRIADDRAFT_60816"/>
<name>B3S990_TRIAD</name>
<organism evidence="2 3">
    <name type="scientific">Trichoplax adhaerens</name>
    <name type="common">Trichoplax reptans</name>
    <dbReference type="NCBI Taxonomy" id="10228"/>
    <lineage>
        <taxon>Eukaryota</taxon>
        <taxon>Metazoa</taxon>
        <taxon>Placozoa</taxon>
        <taxon>Uniplacotomia</taxon>
        <taxon>Trichoplacea</taxon>
        <taxon>Trichoplacidae</taxon>
        <taxon>Trichoplax</taxon>
    </lineage>
</organism>
<evidence type="ECO:0000313" key="2">
    <source>
        <dbReference type="EMBL" id="EDV20661.1"/>
    </source>
</evidence>
<feature type="chain" id="PRO_5002797318" evidence="1">
    <location>
        <begin position="21"/>
        <end position="123"/>
    </location>
</feature>
<dbReference type="GeneID" id="6758018"/>
<dbReference type="Proteomes" id="UP000009022">
    <property type="component" value="Unassembled WGS sequence"/>
</dbReference>
<gene>
    <name evidence="2" type="ORF">TRIADDRAFT_60816</name>
</gene>
<keyword evidence="3" id="KW-1185">Reference proteome</keyword>
<accession>B3S990</accession>
<dbReference type="EMBL" id="DS985258">
    <property type="protein sequence ID" value="EDV20661.1"/>
    <property type="molecule type" value="Genomic_DNA"/>
</dbReference>
<reference evidence="2 3" key="1">
    <citation type="journal article" date="2008" name="Nature">
        <title>The Trichoplax genome and the nature of placozoans.</title>
        <authorList>
            <person name="Srivastava M."/>
            <person name="Begovic E."/>
            <person name="Chapman J."/>
            <person name="Putnam N.H."/>
            <person name="Hellsten U."/>
            <person name="Kawashima T."/>
            <person name="Kuo A."/>
            <person name="Mitros T."/>
            <person name="Salamov A."/>
            <person name="Carpenter M.L."/>
            <person name="Signorovitch A.Y."/>
            <person name="Moreno M.A."/>
            <person name="Kamm K."/>
            <person name="Grimwood J."/>
            <person name="Schmutz J."/>
            <person name="Shapiro H."/>
            <person name="Grigoriev I.V."/>
            <person name="Buss L.W."/>
            <person name="Schierwater B."/>
            <person name="Dellaporta S.L."/>
            <person name="Rokhsar D.S."/>
        </authorList>
    </citation>
    <scope>NUCLEOTIDE SEQUENCE [LARGE SCALE GENOMIC DNA]</scope>
    <source>
        <strain evidence="2 3">Grell-BS-1999</strain>
    </source>
</reference>
<evidence type="ECO:0000256" key="1">
    <source>
        <dbReference type="SAM" id="SignalP"/>
    </source>
</evidence>
<protein>
    <submittedName>
        <fullName evidence="2">Uncharacterized protein</fullName>
    </submittedName>
</protein>
<keyword evidence="1" id="KW-0732">Signal</keyword>
<sequence>MQRCLMFSLVIAIFYLPANDFGVPEKFVNAKGTYITKYSRLSFTLLISIKNRFIEETIIEDLNPTFIFLARIVMLLVNSKDRACIKAFDGKGMFTKQHGSGRKQFDGLLRHDFKIQQASKTIG</sequence>
<proteinExistence type="predicted"/>
<dbReference type="CTD" id="6758018"/>
<dbReference type="AlphaFoldDB" id="B3S990"/>
<dbReference type="InParanoid" id="B3S990"/>
<dbReference type="RefSeq" id="XP_002116861.1">
    <property type="nucleotide sequence ID" value="XM_002116825.1"/>
</dbReference>
<dbReference type="HOGENOM" id="CLU_2018154_0_0_1"/>
<feature type="signal peptide" evidence="1">
    <location>
        <begin position="1"/>
        <end position="20"/>
    </location>
</feature>